<keyword evidence="3" id="KW-1003">Cell membrane</keyword>
<reference evidence="10 11" key="1">
    <citation type="journal article" date="2013" name="Genome Announc.">
        <title>Draft Genome Sequence of the Cellulolytic, Mesophilic, Anaerobic Bacterium Clostridium termitidis Strain CT1112 (DSM 5398).</title>
        <authorList>
            <person name="Lal S."/>
            <person name="Ramachandran U."/>
            <person name="Zhang X."/>
            <person name="Munir R."/>
            <person name="Sparling R."/>
            <person name="Levin D.B."/>
        </authorList>
    </citation>
    <scope>NUCLEOTIDE SEQUENCE [LARGE SCALE GENOMIC DNA]</scope>
    <source>
        <strain evidence="10 11">CT1112</strain>
    </source>
</reference>
<dbReference type="PATRIC" id="fig|1195236.3.peg.939"/>
<keyword evidence="11" id="KW-1185">Reference proteome</keyword>
<evidence type="ECO:0000256" key="3">
    <source>
        <dbReference type="ARBA" id="ARBA00022475"/>
    </source>
</evidence>
<dbReference type="RefSeq" id="WP_004623876.1">
    <property type="nucleotide sequence ID" value="NZ_AORV01000020.1"/>
</dbReference>
<feature type="domain" description="YetF C-terminal" evidence="8">
    <location>
        <begin position="82"/>
        <end position="215"/>
    </location>
</feature>
<keyword evidence="6 7" id="KW-0472">Membrane</keyword>
<evidence type="ECO:0000259" key="8">
    <source>
        <dbReference type="Pfam" id="PF04239"/>
    </source>
</evidence>
<evidence type="ECO:0000259" key="9">
    <source>
        <dbReference type="Pfam" id="PF20730"/>
    </source>
</evidence>
<dbReference type="InterPro" id="IPR048454">
    <property type="entry name" value="YetF_N"/>
</dbReference>
<comment type="similarity">
    <text evidence="2">Belongs to the UPF0702 family.</text>
</comment>
<evidence type="ECO:0000313" key="11">
    <source>
        <dbReference type="Proteomes" id="UP000014155"/>
    </source>
</evidence>
<organism evidence="10 11">
    <name type="scientific">Ruminiclostridium cellobioparum subsp. termitidis CT1112</name>
    <dbReference type="NCBI Taxonomy" id="1195236"/>
    <lineage>
        <taxon>Bacteria</taxon>
        <taxon>Bacillati</taxon>
        <taxon>Bacillota</taxon>
        <taxon>Clostridia</taxon>
        <taxon>Eubacteriales</taxon>
        <taxon>Oscillospiraceae</taxon>
        <taxon>Ruminiclostridium</taxon>
    </lineage>
</organism>
<evidence type="ECO:0000256" key="1">
    <source>
        <dbReference type="ARBA" id="ARBA00004651"/>
    </source>
</evidence>
<feature type="domain" description="YetF-like N-terminal transmembrane" evidence="9">
    <location>
        <begin position="6"/>
        <end position="79"/>
    </location>
</feature>
<feature type="transmembrane region" description="Helical" evidence="7">
    <location>
        <begin position="6"/>
        <end position="24"/>
    </location>
</feature>
<dbReference type="GO" id="GO:0005886">
    <property type="term" value="C:plasma membrane"/>
    <property type="evidence" value="ECO:0007669"/>
    <property type="project" value="UniProtKB-SubCell"/>
</dbReference>
<dbReference type="STRING" id="1195236.CTER_0616"/>
<protein>
    <submittedName>
        <fullName evidence="10">Putative membrane protein</fullName>
    </submittedName>
</protein>
<gene>
    <name evidence="10" type="ORF">CTER_0616</name>
</gene>
<evidence type="ECO:0000256" key="2">
    <source>
        <dbReference type="ARBA" id="ARBA00006448"/>
    </source>
</evidence>
<dbReference type="eggNOG" id="COG2323">
    <property type="taxonomic scope" value="Bacteria"/>
</dbReference>
<dbReference type="Proteomes" id="UP000014155">
    <property type="component" value="Unassembled WGS sequence"/>
</dbReference>
<dbReference type="InterPro" id="IPR007353">
    <property type="entry name" value="DUF421"/>
</dbReference>
<evidence type="ECO:0000256" key="6">
    <source>
        <dbReference type="ARBA" id="ARBA00023136"/>
    </source>
</evidence>
<dbReference type="PANTHER" id="PTHR34582">
    <property type="entry name" value="UPF0702 TRANSMEMBRANE PROTEIN YCAP"/>
    <property type="match status" value="1"/>
</dbReference>
<feature type="transmembrane region" description="Helical" evidence="7">
    <location>
        <begin position="63"/>
        <end position="81"/>
    </location>
</feature>
<feature type="transmembrane region" description="Helical" evidence="7">
    <location>
        <begin position="36"/>
        <end position="57"/>
    </location>
</feature>
<evidence type="ECO:0000256" key="4">
    <source>
        <dbReference type="ARBA" id="ARBA00022692"/>
    </source>
</evidence>
<dbReference type="Gene3D" id="3.30.240.20">
    <property type="entry name" value="bsu07140 like domains"/>
    <property type="match status" value="2"/>
</dbReference>
<evidence type="ECO:0000256" key="5">
    <source>
        <dbReference type="ARBA" id="ARBA00022989"/>
    </source>
</evidence>
<keyword evidence="4 7" id="KW-0812">Transmembrane</keyword>
<dbReference type="Pfam" id="PF04239">
    <property type="entry name" value="DUF421"/>
    <property type="match status" value="1"/>
</dbReference>
<keyword evidence="5 7" id="KW-1133">Transmembrane helix</keyword>
<proteinExistence type="inferred from homology"/>
<accession>S0FME0</accession>
<dbReference type="Pfam" id="PF20730">
    <property type="entry name" value="YetF_N"/>
    <property type="match status" value="1"/>
</dbReference>
<name>S0FME0_RUMCE</name>
<dbReference type="InterPro" id="IPR023090">
    <property type="entry name" value="UPF0702_alpha/beta_dom_sf"/>
</dbReference>
<evidence type="ECO:0000256" key="7">
    <source>
        <dbReference type="SAM" id="Phobius"/>
    </source>
</evidence>
<dbReference type="AlphaFoldDB" id="S0FME0"/>
<dbReference type="EMBL" id="AORV01000020">
    <property type="protein sequence ID" value="EMS73380.1"/>
    <property type="molecule type" value="Genomic_DNA"/>
</dbReference>
<evidence type="ECO:0000313" key="10">
    <source>
        <dbReference type="EMBL" id="EMS73380.1"/>
    </source>
</evidence>
<comment type="subcellular location">
    <subcellularLocation>
        <location evidence="1">Cell membrane</location>
        <topology evidence="1">Multi-pass membrane protein</topology>
    </subcellularLocation>
</comment>
<comment type="caution">
    <text evidence="10">The sequence shown here is derived from an EMBL/GenBank/DDBJ whole genome shotgun (WGS) entry which is preliminary data.</text>
</comment>
<sequence>MNELLNAAARTLIGFAILLLFTRLTGKKQLSQMTIFTYITGITLGSMIGEMVIHGGVEFVEEIIGVTLWGIFSFVVEYVGLKIPFMRVVLDSEPTIVIKRGEIQIKELRKMRLNMDDLTMLLREKDVFTVRDVWYAILEPHGELSIVKKAPKQSVLLENIGLQPQNPSHLPGELITDGKLIAKNLLEFGKTEAWLTQELSKQGITAIKQVFYAELSEDGTLFIQKK</sequence>
<dbReference type="PANTHER" id="PTHR34582:SF7">
    <property type="entry name" value="UPF0702 TRANSMEMBRANE PROTEIN YDFS"/>
    <property type="match status" value="1"/>
</dbReference>